<dbReference type="Pfam" id="PF05536">
    <property type="entry name" value="Neurochondrin"/>
    <property type="match status" value="2"/>
</dbReference>
<feature type="region of interest" description="Disordered" evidence="1">
    <location>
        <begin position="281"/>
        <end position="319"/>
    </location>
</feature>
<comment type="caution">
    <text evidence="2">The sequence shown here is derived from an EMBL/GenBank/DDBJ whole genome shotgun (WGS) entry which is preliminary data.</text>
</comment>
<feature type="region of interest" description="Disordered" evidence="1">
    <location>
        <begin position="1093"/>
        <end position="1118"/>
    </location>
</feature>
<dbReference type="Proteomes" id="UP001165080">
    <property type="component" value="Unassembled WGS sequence"/>
</dbReference>
<feature type="region of interest" description="Disordered" evidence="1">
    <location>
        <begin position="749"/>
        <end position="769"/>
    </location>
</feature>
<sequence>MPDQHAPGAGGVGPEWSQNFQQCLELLRGPGDERRFVGLLLVTRLLPQGSDDAVRRVLDALGTQFLHRLLLPLRRTPQVSELLSAEAAAHQITCCGLALAILAAACRLPDFASGPDVRELIPVLLQVVQYGGVTRVLQPGASASAGASTADAAAVSDALECLLGAAAAAPQQTCNTLEHLPVMEALAAWLTSAAAALTSAPPSPTDPAGAGAAASEAQMHNGTLLAAALLERLLAGSTSGGGGGGGRAIAVLAEHPAAAARIMAALAALVGNPRLRLPAAAAATTAPGPSAQPQPPPATSDSAGKDTGGGAATVAAGSSRGRGGAAQLQLESLHLLLLMLRACQEPAAAAAARELVRLDEQVAWSAAVRRGLGWLLRSRAPAALRHSALQLAALVTELVGEGWLLGGPTAAAGAAGAAVAAAAAVVEQEQERPGSFLMLLMETLKIETGLLLLQDALNPDRPVPALDPHRSYALGQAAVPPAPPAPSQRLLDELAARAAQRKAAEEAAVKAAVDAASAGSEPAAAQVQATDAGADAALTATAMEMEVEEEGRPAAGAAAASDSAAAAAAATMPAGQRALALLPACFRLLEGCVEAVAADAAAAEGRHMEMEVEGAGAGTRLASPPQPVLSDEMLQKLMASLEHIADTLLQFFEAAIEEQPQQRLEEPQQQQQQQNQDPLLAAAAASSAAAAAAAALSTAPCCGGGGDGVVLLGAARVLGRYLAEAPGAVRSGRVLAVLPRVMAVRRSGGALAGPQGPHGLEAGREEEEAEEEDLDSFALPFLLPGLLQATGPGADGRSETARALRACPPALDACVTYLAHCVKCAAAAAPRAKRLLAAAAAAGGATTGAGGASGAAALAALVRSERGMADVSMLLLNLLEPSVMGSLAAGQRRTEAAAAAVAGGTPTSAAWEVVRRCCQAGAGAVGGEGGQAAAAAAAAAAVHHPPLLAQLLPVCWLVQRWAAAREDALRALLCLDPLRLPAPGQGQGQGQGGDGTAATQLFLAQLGTRALLCTACLAAVALAAIMSRLAAAAATSGNDSPQQPQPQQAEPGTAAAAAAAAAVDVILPTAVVEGVSAAALAAAAAGASLETAQLHDAAAPEAPPPPPPPYGASSPQHLPPMLTLTLTPAALAEDFPGDGEVCWERLLGACAQLAEMSGAVRRLAVAPMGGAPGGGGSSGGGGTSWLQRLAAARARGEPAAEELLLSEVNLALLLQVVVANAP</sequence>
<dbReference type="PANTHER" id="PTHR13109:SF7">
    <property type="entry name" value="NEUROCHONDRIN"/>
    <property type="match status" value="1"/>
</dbReference>
<accession>A0A9W6EZE2</accession>
<proteinExistence type="predicted"/>
<keyword evidence="3" id="KW-1185">Reference proteome</keyword>
<protein>
    <recommendedName>
        <fullName evidence="4">Neurochondrin</fullName>
    </recommendedName>
</protein>
<dbReference type="AlphaFoldDB" id="A0A9W6EZE2"/>
<name>A0A9W6EZE2_9CHLO</name>
<evidence type="ECO:0000256" key="1">
    <source>
        <dbReference type="SAM" id="MobiDB-lite"/>
    </source>
</evidence>
<dbReference type="InterPro" id="IPR008709">
    <property type="entry name" value="Neurochondrin"/>
</dbReference>
<dbReference type="PANTHER" id="PTHR13109">
    <property type="entry name" value="NEUROCHONDRIN"/>
    <property type="match status" value="1"/>
</dbReference>
<dbReference type="EMBL" id="BRXU01000003">
    <property type="protein sequence ID" value="GLC50519.1"/>
    <property type="molecule type" value="Genomic_DNA"/>
</dbReference>
<feature type="compositionally biased region" description="Pro residues" evidence="1">
    <location>
        <begin position="1101"/>
        <end position="1110"/>
    </location>
</feature>
<evidence type="ECO:0000313" key="2">
    <source>
        <dbReference type="EMBL" id="GLC50519.1"/>
    </source>
</evidence>
<feature type="region of interest" description="Disordered" evidence="1">
    <location>
        <begin position="660"/>
        <end position="680"/>
    </location>
</feature>
<evidence type="ECO:0008006" key="4">
    <source>
        <dbReference type="Google" id="ProtNLM"/>
    </source>
</evidence>
<organism evidence="2 3">
    <name type="scientific">Pleodorina starrii</name>
    <dbReference type="NCBI Taxonomy" id="330485"/>
    <lineage>
        <taxon>Eukaryota</taxon>
        <taxon>Viridiplantae</taxon>
        <taxon>Chlorophyta</taxon>
        <taxon>core chlorophytes</taxon>
        <taxon>Chlorophyceae</taxon>
        <taxon>CS clade</taxon>
        <taxon>Chlamydomonadales</taxon>
        <taxon>Volvocaceae</taxon>
        <taxon>Pleodorina</taxon>
    </lineage>
</organism>
<reference evidence="2 3" key="1">
    <citation type="journal article" date="2023" name="Commun. Biol.">
        <title>Reorganization of the ancestral sex-determining regions during the evolution of trioecy in Pleodorina starrii.</title>
        <authorList>
            <person name="Takahashi K."/>
            <person name="Suzuki S."/>
            <person name="Kawai-Toyooka H."/>
            <person name="Yamamoto K."/>
            <person name="Hamaji T."/>
            <person name="Ootsuki R."/>
            <person name="Yamaguchi H."/>
            <person name="Kawachi M."/>
            <person name="Higashiyama T."/>
            <person name="Nozaki H."/>
        </authorList>
    </citation>
    <scope>NUCLEOTIDE SEQUENCE [LARGE SCALE GENOMIC DNA]</scope>
    <source>
        <strain evidence="2 3">NIES-4479</strain>
    </source>
</reference>
<gene>
    <name evidence="2" type="primary">PLEST000014</name>
    <name evidence="2" type="ORF">PLESTB_000388600</name>
</gene>
<evidence type="ECO:0000313" key="3">
    <source>
        <dbReference type="Proteomes" id="UP001165080"/>
    </source>
</evidence>